<dbReference type="AlphaFoldDB" id="A0A5B8NK67"/>
<keyword evidence="1" id="KW-0808">Transferase</keyword>
<dbReference type="SUPFAM" id="SSF53335">
    <property type="entry name" value="S-adenosyl-L-methionine-dependent methyltransferases"/>
    <property type="match status" value="1"/>
</dbReference>
<evidence type="ECO:0000313" key="1">
    <source>
        <dbReference type="EMBL" id="QDZ38760.1"/>
    </source>
</evidence>
<dbReference type="Gene3D" id="3.40.50.150">
    <property type="entry name" value="Vaccinia Virus protein VP39"/>
    <property type="match status" value="1"/>
</dbReference>
<name>A0A5B8NK67_9CHRO</name>
<dbReference type="InterPro" id="IPR029063">
    <property type="entry name" value="SAM-dependent_MTases_sf"/>
</dbReference>
<reference evidence="1" key="1">
    <citation type="submission" date="2019-08" db="EMBL/GenBank/DDBJ databases">
        <title>Carotenoids and Carotenoid Binding Proteins in the Halophilic Cyanobacterium Euhalothece sp. ZM00.</title>
        <authorList>
            <person name="Cho S.M."/>
            <person name="Song J.Y."/>
            <person name="Park Y.-I."/>
        </authorList>
    </citation>
    <scope>NUCLEOTIDE SEQUENCE [LARGE SCALE GENOMIC DNA]</scope>
    <source>
        <strain evidence="1">Z-M001</strain>
    </source>
</reference>
<dbReference type="GO" id="GO:0008168">
    <property type="term" value="F:methyltransferase activity"/>
    <property type="evidence" value="ECO:0007669"/>
    <property type="project" value="UniProtKB-KW"/>
</dbReference>
<dbReference type="RefSeq" id="WP_146294371.1">
    <property type="nucleotide sequence ID" value="NZ_CP042326.1"/>
</dbReference>
<protein>
    <submittedName>
        <fullName evidence="1">SAM-dependent methyltransferase</fullName>
    </submittedName>
</protein>
<accession>A0A5B8NK67</accession>
<proteinExistence type="predicted"/>
<organism evidence="1 2">
    <name type="scientific">Euhalothece natronophila Z-M001</name>
    <dbReference type="NCBI Taxonomy" id="522448"/>
    <lineage>
        <taxon>Bacteria</taxon>
        <taxon>Bacillati</taxon>
        <taxon>Cyanobacteriota</taxon>
        <taxon>Cyanophyceae</taxon>
        <taxon>Oscillatoriophycideae</taxon>
        <taxon>Chroococcales</taxon>
        <taxon>Halothecacae</taxon>
        <taxon>Halothece cluster</taxon>
        <taxon>Euhalothece</taxon>
    </lineage>
</organism>
<dbReference type="GO" id="GO:0032259">
    <property type="term" value="P:methylation"/>
    <property type="evidence" value="ECO:0007669"/>
    <property type="project" value="UniProtKB-KW"/>
</dbReference>
<gene>
    <name evidence="1" type="ORF">FRE64_01655</name>
</gene>
<keyword evidence="1" id="KW-0489">Methyltransferase</keyword>
<evidence type="ECO:0000313" key="2">
    <source>
        <dbReference type="Proteomes" id="UP000318453"/>
    </source>
</evidence>
<dbReference type="OrthoDB" id="9787807at2"/>
<keyword evidence="2" id="KW-1185">Reference proteome</keyword>
<sequence length="225" mass="26096">MFQLENVVPWGRSFQDYLGMFNLTPEDLKLSILDCAGGPASFNAVMKKQGKTVISCDPIYQFTSEQIQQRINETYPIIIKGLYQNFDQFVWSPITTPEALGEYRLAAMQEFLADFPQGKKEGRYRNFSFPKFPFPDQSFDLAISSHLLFTYSEQFSFSFHLNSILELCRVAKEVRIFPLVENFTSAKSRHLDFILEALTSRNYQVDIQKTDYEFQRGGNELLKVK</sequence>
<dbReference type="Proteomes" id="UP000318453">
    <property type="component" value="Chromosome"/>
</dbReference>
<dbReference type="EMBL" id="CP042326">
    <property type="protein sequence ID" value="QDZ38760.1"/>
    <property type="molecule type" value="Genomic_DNA"/>
</dbReference>
<dbReference type="KEGG" id="enn:FRE64_01655"/>